<dbReference type="Proteomes" id="UP001147733">
    <property type="component" value="Unassembled WGS sequence"/>
</dbReference>
<dbReference type="InterPro" id="IPR000644">
    <property type="entry name" value="CBS_dom"/>
</dbReference>
<evidence type="ECO:0000259" key="6">
    <source>
        <dbReference type="PROSITE" id="PS51846"/>
    </source>
</evidence>
<accession>A0A9W9NLS3</accession>
<evidence type="ECO:0000256" key="3">
    <source>
        <dbReference type="PROSITE-ProRule" id="PRU01193"/>
    </source>
</evidence>
<evidence type="ECO:0008006" key="9">
    <source>
        <dbReference type="Google" id="ProtNLM"/>
    </source>
</evidence>
<dbReference type="PROSITE" id="PS51846">
    <property type="entry name" value="CNNM"/>
    <property type="match status" value="1"/>
</dbReference>
<evidence type="ECO:0000256" key="2">
    <source>
        <dbReference type="PROSITE-ProRule" id="PRU00703"/>
    </source>
</evidence>
<feature type="transmembrane region" description="Helical" evidence="4">
    <location>
        <begin position="93"/>
        <end position="113"/>
    </location>
</feature>
<evidence type="ECO:0000259" key="5">
    <source>
        <dbReference type="PROSITE" id="PS51371"/>
    </source>
</evidence>
<keyword evidence="3 4" id="KW-0812">Transmembrane</keyword>
<gene>
    <name evidence="7" type="ORF">N7469_008495</name>
</gene>
<evidence type="ECO:0000256" key="1">
    <source>
        <dbReference type="ARBA" id="ARBA00022737"/>
    </source>
</evidence>
<keyword evidence="2" id="KW-0129">CBS domain</keyword>
<dbReference type="InterPro" id="IPR002550">
    <property type="entry name" value="CNNM"/>
</dbReference>
<dbReference type="GO" id="GO:0030026">
    <property type="term" value="P:intracellular manganese ion homeostasis"/>
    <property type="evidence" value="ECO:0007669"/>
    <property type="project" value="TreeGrafter"/>
</dbReference>
<dbReference type="GO" id="GO:0010960">
    <property type="term" value="P:magnesium ion homeostasis"/>
    <property type="evidence" value="ECO:0007669"/>
    <property type="project" value="InterPro"/>
</dbReference>
<dbReference type="EMBL" id="JAPQKT010000008">
    <property type="protein sequence ID" value="KAJ5222255.1"/>
    <property type="molecule type" value="Genomic_DNA"/>
</dbReference>
<dbReference type="RefSeq" id="XP_056497178.1">
    <property type="nucleotide sequence ID" value="XM_056647413.1"/>
</dbReference>
<keyword evidence="1" id="KW-0677">Repeat</keyword>
<reference evidence="7" key="1">
    <citation type="submission" date="2022-11" db="EMBL/GenBank/DDBJ databases">
        <authorList>
            <person name="Petersen C."/>
        </authorList>
    </citation>
    <scope>NUCLEOTIDE SEQUENCE</scope>
    <source>
        <strain evidence="7">IBT 23319</strain>
    </source>
</reference>
<comment type="caution">
    <text evidence="7">The sequence shown here is derived from an EMBL/GenBank/DDBJ whole genome shotgun (WGS) entry which is preliminary data.</text>
</comment>
<dbReference type="Pfam" id="PF01595">
    <property type="entry name" value="CNNM"/>
    <property type="match status" value="1"/>
</dbReference>
<dbReference type="InterPro" id="IPR046342">
    <property type="entry name" value="CBS_dom_sf"/>
</dbReference>
<dbReference type="GeneID" id="81386580"/>
<evidence type="ECO:0000256" key="4">
    <source>
        <dbReference type="SAM" id="Phobius"/>
    </source>
</evidence>
<dbReference type="SUPFAM" id="SSF54631">
    <property type="entry name" value="CBS-domain pair"/>
    <property type="match status" value="1"/>
</dbReference>
<feature type="domain" description="CBS" evidence="5">
    <location>
        <begin position="238"/>
        <end position="301"/>
    </location>
</feature>
<feature type="transmembrane region" description="Helical" evidence="4">
    <location>
        <begin position="62"/>
        <end position="81"/>
    </location>
</feature>
<name>A0A9W9NLS3_PENCI</name>
<dbReference type="OrthoDB" id="5353557at2759"/>
<dbReference type="GO" id="GO:0016020">
    <property type="term" value="C:membrane"/>
    <property type="evidence" value="ECO:0007669"/>
    <property type="project" value="UniProtKB-UniRule"/>
</dbReference>
<dbReference type="GO" id="GO:0005737">
    <property type="term" value="C:cytoplasm"/>
    <property type="evidence" value="ECO:0007669"/>
    <property type="project" value="TreeGrafter"/>
</dbReference>
<dbReference type="AlphaFoldDB" id="A0A9W9NLS3"/>
<evidence type="ECO:0000313" key="8">
    <source>
        <dbReference type="Proteomes" id="UP001147733"/>
    </source>
</evidence>
<dbReference type="PANTHER" id="PTHR12064">
    <property type="entry name" value="METAL TRANSPORTER CNNM"/>
    <property type="match status" value="1"/>
</dbReference>
<dbReference type="PROSITE" id="PS51371">
    <property type="entry name" value="CBS"/>
    <property type="match status" value="1"/>
</dbReference>
<dbReference type="Gene3D" id="3.10.580.10">
    <property type="entry name" value="CBS-domain"/>
    <property type="match status" value="1"/>
</dbReference>
<dbReference type="InterPro" id="IPR045095">
    <property type="entry name" value="ACDP"/>
</dbReference>
<keyword evidence="3 4" id="KW-1133">Transmembrane helix</keyword>
<feature type="transmembrane region" description="Helical" evidence="4">
    <location>
        <begin position="35"/>
        <end position="56"/>
    </location>
</feature>
<keyword evidence="3 4" id="KW-0472">Membrane</keyword>
<reference evidence="7" key="2">
    <citation type="journal article" date="2023" name="IMA Fungus">
        <title>Comparative genomic study of the Penicillium genus elucidates a diverse pangenome and 15 lateral gene transfer events.</title>
        <authorList>
            <person name="Petersen C."/>
            <person name="Sorensen T."/>
            <person name="Nielsen M.R."/>
            <person name="Sondergaard T.E."/>
            <person name="Sorensen J.L."/>
            <person name="Fitzpatrick D.A."/>
            <person name="Frisvad J.C."/>
            <person name="Nielsen K.L."/>
        </authorList>
    </citation>
    <scope>NUCLEOTIDE SEQUENCE</scope>
    <source>
        <strain evidence="7">IBT 23319</strain>
    </source>
</reference>
<sequence length="401" mass="44806">MTQDEIYLKVIAAAGEAIDQQNASKIIALLSQEKHWILVTLLLGNCIASEALPVILDRIVHGGLLAVLGSVTLIVIFSEIIPQSIFARYYLKIGAYMVPFVTAFMHLLAPVAWPVGKLLDLCVGYSHATGYKRTELMTTFALHEKLGSLNERLRSQEVIMVHGALGLRDAKVTSIMAPIQDVFFLSADTVMDSLTISRIKPWGCSRILIHVPGNSRDIIGVFCVKQLLKYDPKSNRRAHSLEWVPIPIINARTNPLNVLKIFQEGKIDILLLAEKERKKILGVVTRKDVIRSLLRRRSQDQHGGKNDLSDAEKSVMCQKRPNYAQPLSLCFQSILRKPKMIAVSASDNEFSPLWAKSSLPANYGSFGYLNSASKWKYIRSYLPDSLEETSQEIELGTTYEA</sequence>
<keyword evidence="8" id="KW-1185">Reference proteome</keyword>
<proteinExistence type="predicted"/>
<dbReference type="PANTHER" id="PTHR12064:SF97">
    <property type="entry name" value="METAL TRANSPORTER CNNM-5"/>
    <property type="match status" value="1"/>
</dbReference>
<feature type="domain" description="CNNM transmembrane" evidence="6">
    <location>
        <begin position="1"/>
        <end position="157"/>
    </location>
</feature>
<organism evidence="7 8">
    <name type="scientific">Penicillium citrinum</name>
    <dbReference type="NCBI Taxonomy" id="5077"/>
    <lineage>
        <taxon>Eukaryota</taxon>
        <taxon>Fungi</taxon>
        <taxon>Dikarya</taxon>
        <taxon>Ascomycota</taxon>
        <taxon>Pezizomycotina</taxon>
        <taxon>Eurotiomycetes</taxon>
        <taxon>Eurotiomycetidae</taxon>
        <taxon>Eurotiales</taxon>
        <taxon>Aspergillaceae</taxon>
        <taxon>Penicillium</taxon>
    </lineage>
</organism>
<protein>
    <recommendedName>
        <fullName evidence="9">CNNM transmembrane domain-containing protein</fullName>
    </recommendedName>
</protein>
<evidence type="ECO:0000313" key="7">
    <source>
        <dbReference type="EMBL" id="KAJ5222255.1"/>
    </source>
</evidence>